<keyword evidence="2 6" id="KW-0812">Transmembrane</keyword>
<protein>
    <submittedName>
        <fullName evidence="8">Cytochrome C biogenesis protein ResB</fullName>
    </submittedName>
</protein>
<comment type="subcellular location">
    <subcellularLocation>
        <location evidence="1">Membrane</location>
        <topology evidence="1">Multi-pass membrane protein</topology>
    </subcellularLocation>
</comment>
<dbReference type="GO" id="GO:0016020">
    <property type="term" value="C:membrane"/>
    <property type="evidence" value="ECO:0007669"/>
    <property type="project" value="UniProtKB-SubCell"/>
</dbReference>
<dbReference type="AlphaFoldDB" id="A0A7K1FK32"/>
<reference evidence="8 9" key="1">
    <citation type="submission" date="2019-11" db="EMBL/GenBank/DDBJ databases">
        <authorList>
            <person name="Jiang L.-Q."/>
        </authorList>
    </citation>
    <scope>NUCLEOTIDE SEQUENCE [LARGE SCALE GENOMIC DNA]</scope>
    <source>
        <strain evidence="8 9">YIM 132087</strain>
    </source>
</reference>
<feature type="transmembrane region" description="Helical" evidence="6">
    <location>
        <begin position="58"/>
        <end position="76"/>
    </location>
</feature>
<evidence type="ECO:0000313" key="9">
    <source>
        <dbReference type="Proteomes" id="UP000460221"/>
    </source>
</evidence>
<evidence type="ECO:0000259" key="7">
    <source>
        <dbReference type="Pfam" id="PF05140"/>
    </source>
</evidence>
<evidence type="ECO:0000256" key="6">
    <source>
        <dbReference type="SAM" id="Phobius"/>
    </source>
</evidence>
<organism evidence="8 9">
    <name type="scientific">Nakamurella alba</name>
    <dbReference type="NCBI Taxonomy" id="2665158"/>
    <lineage>
        <taxon>Bacteria</taxon>
        <taxon>Bacillati</taxon>
        <taxon>Actinomycetota</taxon>
        <taxon>Actinomycetes</taxon>
        <taxon>Nakamurellales</taxon>
        <taxon>Nakamurellaceae</taxon>
        <taxon>Nakamurella</taxon>
    </lineage>
</organism>
<keyword evidence="5 6" id="KW-0472">Membrane</keyword>
<keyword evidence="9" id="KW-1185">Reference proteome</keyword>
<dbReference type="InterPro" id="IPR023494">
    <property type="entry name" value="Cyt_c_bgen_Ccs1/CcsB/ResB"/>
</dbReference>
<dbReference type="EMBL" id="WLYK01000003">
    <property type="protein sequence ID" value="MTD14497.1"/>
    <property type="molecule type" value="Genomic_DNA"/>
</dbReference>
<feature type="transmembrane region" description="Helical" evidence="6">
    <location>
        <begin position="152"/>
        <end position="171"/>
    </location>
</feature>
<evidence type="ECO:0000256" key="3">
    <source>
        <dbReference type="ARBA" id="ARBA00022748"/>
    </source>
</evidence>
<evidence type="ECO:0000256" key="4">
    <source>
        <dbReference type="ARBA" id="ARBA00022989"/>
    </source>
</evidence>
<feature type="domain" description="ResB-like" evidence="7">
    <location>
        <begin position="1"/>
        <end position="510"/>
    </location>
</feature>
<keyword evidence="3" id="KW-0201">Cytochrome c-type biogenesis</keyword>
<dbReference type="InterPro" id="IPR007816">
    <property type="entry name" value="ResB-like_domain"/>
</dbReference>
<dbReference type="GO" id="GO:0017004">
    <property type="term" value="P:cytochrome complex assembly"/>
    <property type="evidence" value="ECO:0007669"/>
    <property type="project" value="UniProtKB-KW"/>
</dbReference>
<proteinExistence type="predicted"/>
<dbReference type="Proteomes" id="UP000460221">
    <property type="component" value="Unassembled WGS sequence"/>
</dbReference>
<sequence length="530" mass="56785">MRTALVLLFLLALASLPGALLPQWSLNQSKTANYILDNGWWGRFLNSLGFFDVFASPWYAAIYLLLFTSLVGCLLPRSWEFVGQLRMQPVVVPRNLRRMPLHETLTATGDPDAVADRVLSGLRGWRIARRTEADGVVTISAEKGFLREVGNLVFHLSMLGLLVAIAVGKLVGYEGSIILTAAGGTQTNERTVATAAGSEGSGFCSVDPYSYDNFRPGLLVDGTGMSPFCVQVDSFTATYTDAGQASSFLAQIRYQTDPAADGDTWQSATLEVNDPIRLDGQRLYLLGHGYTPIFEVTYPDGSTQTGMASFQPEDSNFTSQGAVKFLDPPGVTGAELLTKQLAVVGIFAPSAFVHTGVMTSSFPAAEQPAVAVRVFVGDLGMESGATQSIFSIDQDQVDKGLLVQKASENLAPGESLTLDDGTQVTFTGYREWVSLQTSYDPAQTWALVCAALLLIGLMLSLTIKRRRVWFRIRPAAGPSSDGGAGSSTVMSGVEVGGLSRTDQAGYGEEFSSLVALATVESTGSRRSQKE</sequence>
<dbReference type="Pfam" id="PF05140">
    <property type="entry name" value="ResB"/>
    <property type="match status" value="1"/>
</dbReference>
<dbReference type="PANTHER" id="PTHR31566:SF0">
    <property type="entry name" value="CYTOCHROME C BIOGENESIS PROTEIN CCS1, CHLOROPLASTIC"/>
    <property type="match status" value="1"/>
</dbReference>
<accession>A0A7K1FK32</accession>
<comment type="caution">
    <text evidence="8">The sequence shown here is derived from an EMBL/GenBank/DDBJ whole genome shotgun (WGS) entry which is preliminary data.</text>
</comment>
<evidence type="ECO:0000313" key="8">
    <source>
        <dbReference type="EMBL" id="MTD14497.1"/>
    </source>
</evidence>
<name>A0A7K1FK32_9ACTN</name>
<evidence type="ECO:0000256" key="2">
    <source>
        <dbReference type="ARBA" id="ARBA00022692"/>
    </source>
</evidence>
<feature type="transmembrane region" description="Helical" evidence="6">
    <location>
        <begin position="444"/>
        <end position="463"/>
    </location>
</feature>
<keyword evidence="4 6" id="KW-1133">Transmembrane helix</keyword>
<dbReference type="PANTHER" id="PTHR31566">
    <property type="entry name" value="CYTOCHROME C BIOGENESIS PROTEIN CCS1, CHLOROPLASTIC"/>
    <property type="match status" value="1"/>
</dbReference>
<evidence type="ECO:0000256" key="5">
    <source>
        <dbReference type="ARBA" id="ARBA00023136"/>
    </source>
</evidence>
<evidence type="ECO:0000256" key="1">
    <source>
        <dbReference type="ARBA" id="ARBA00004141"/>
    </source>
</evidence>
<gene>
    <name evidence="8" type="ORF">GIS00_11120</name>
</gene>